<evidence type="ECO:0000313" key="2">
    <source>
        <dbReference type="EMBL" id="EGT41230.1"/>
    </source>
</evidence>
<organism evidence="3">
    <name type="scientific">Caenorhabditis brenneri</name>
    <name type="common">Nematode worm</name>
    <dbReference type="NCBI Taxonomy" id="135651"/>
    <lineage>
        <taxon>Eukaryota</taxon>
        <taxon>Metazoa</taxon>
        <taxon>Ecdysozoa</taxon>
        <taxon>Nematoda</taxon>
        <taxon>Chromadorea</taxon>
        <taxon>Rhabditida</taxon>
        <taxon>Rhabditina</taxon>
        <taxon>Rhabditomorpha</taxon>
        <taxon>Rhabditoidea</taxon>
        <taxon>Rhabditidae</taxon>
        <taxon>Peloderinae</taxon>
        <taxon>Caenorhabditis</taxon>
    </lineage>
</organism>
<feature type="chain" id="PRO_5003405703" evidence="1">
    <location>
        <begin position="25"/>
        <end position="141"/>
    </location>
</feature>
<feature type="signal peptide" evidence="1">
    <location>
        <begin position="1"/>
        <end position="24"/>
    </location>
</feature>
<gene>
    <name evidence="2" type="ORF">CAEBREN_13524</name>
</gene>
<keyword evidence="3" id="KW-1185">Reference proteome</keyword>
<dbReference type="Proteomes" id="UP000008068">
    <property type="component" value="Unassembled WGS sequence"/>
</dbReference>
<keyword evidence="1" id="KW-0732">Signal</keyword>
<dbReference type="InParanoid" id="G0NZL3"/>
<dbReference type="EMBL" id="GL379990">
    <property type="protein sequence ID" value="EGT41230.1"/>
    <property type="molecule type" value="Genomic_DNA"/>
</dbReference>
<sequence length="141" mass="16795">MSCSYSTLLFLLLAFLAICALTETDTQRHDHHRRHIEMPSTDLSVIHSDTTDSTEYVELPDYLLFLKKWYKLEIKFKRAIFKGTEKYELHKCRVMVGVYIWFRCMKDCVSELALEYLKRTMCHEKMEVEGREVANLCCFHQ</sequence>
<evidence type="ECO:0000313" key="3">
    <source>
        <dbReference type="Proteomes" id="UP000008068"/>
    </source>
</evidence>
<proteinExistence type="predicted"/>
<dbReference type="HOGENOM" id="CLU_1827005_0_0_1"/>
<reference evidence="3" key="1">
    <citation type="submission" date="2011-07" db="EMBL/GenBank/DDBJ databases">
        <authorList>
            <consortium name="Caenorhabditis brenneri Sequencing and Analysis Consortium"/>
            <person name="Wilson R.K."/>
        </authorList>
    </citation>
    <scope>NUCLEOTIDE SEQUENCE [LARGE SCALE GENOMIC DNA]</scope>
    <source>
        <strain evidence="3">PB2801</strain>
    </source>
</reference>
<accession>G0NZL3</accession>
<name>G0NZL3_CAEBE</name>
<evidence type="ECO:0000256" key="1">
    <source>
        <dbReference type="SAM" id="SignalP"/>
    </source>
</evidence>
<protein>
    <submittedName>
        <fullName evidence="2">Uncharacterized protein</fullName>
    </submittedName>
</protein>
<dbReference type="AlphaFoldDB" id="G0NZL3"/>